<keyword evidence="1 6" id="KW-0597">Phosphoprotein</keyword>
<dbReference type="GO" id="GO:0032993">
    <property type="term" value="C:protein-DNA complex"/>
    <property type="evidence" value="ECO:0007669"/>
    <property type="project" value="TreeGrafter"/>
</dbReference>
<dbReference type="Gene3D" id="6.10.250.690">
    <property type="match status" value="1"/>
</dbReference>
<dbReference type="InterPro" id="IPR001867">
    <property type="entry name" value="OmpR/PhoB-type_DNA-bd"/>
</dbReference>
<gene>
    <name evidence="10" type="ORF">DC345_04125</name>
</gene>
<dbReference type="InterPro" id="IPR001789">
    <property type="entry name" value="Sig_transdc_resp-reg_receiver"/>
</dbReference>
<dbReference type="InterPro" id="IPR011006">
    <property type="entry name" value="CheY-like_superfamily"/>
</dbReference>
<evidence type="ECO:0000256" key="3">
    <source>
        <dbReference type="ARBA" id="ARBA00023015"/>
    </source>
</evidence>
<evidence type="ECO:0000256" key="1">
    <source>
        <dbReference type="ARBA" id="ARBA00022553"/>
    </source>
</evidence>
<dbReference type="SUPFAM" id="SSF52172">
    <property type="entry name" value="CheY-like"/>
    <property type="match status" value="1"/>
</dbReference>
<evidence type="ECO:0000256" key="4">
    <source>
        <dbReference type="ARBA" id="ARBA00023125"/>
    </source>
</evidence>
<dbReference type="FunFam" id="3.40.50.2300:FF:000001">
    <property type="entry name" value="DNA-binding response regulator PhoB"/>
    <property type="match status" value="1"/>
</dbReference>
<dbReference type="GO" id="GO:0000976">
    <property type="term" value="F:transcription cis-regulatory region binding"/>
    <property type="evidence" value="ECO:0007669"/>
    <property type="project" value="TreeGrafter"/>
</dbReference>
<dbReference type="CDD" id="cd17574">
    <property type="entry name" value="REC_OmpR"/>
    <property type="match status" value="1"/>
</dbReference>
<comment type="caution">
    <text evidence="10">The sequence shown here is derived from an EMBL/GenBank/DDBJ whole genome shotgun (WGS) entry which is preliminary data.</text>
</comment>
<evidence type="ECO:0000259" key="9">
    <source>
        <dbReference type="PROSITE" id="PS51755"/>
    </source>
</evidence>
<keyword evidence="2" id="KW-0902">Two-component regulatory system</keyword>
<evidence type="ECO:0000256" key="7">
    <source>
        <dbReference type="PROSITE-ProRule" id="PRU01091"/>
    </source>
</evidence>
<dbReference type="EMBL" id="QEVW01000003">
    <property type="protein sequence ID" value="RAW18332.1"/>
    <property type="molecule type" value="Genomic_DNA"/>
</dbReference>
<evidence type="ECO:0000256" key="5">
    <source>
        <dbReference type="ARBA" id="ARBA00023163"/>
    </source>
</evidence>
<organism evidence="10 11">
    <name type="scientific">Paenibacillus taichungensis</name>
    <dbReference type="NCBI Taxonomy" id="484184"/>
    <lineage>
        <taxon>Bacteria</taxon>
        <taxon>Bacillati</taxon>
        <taxon>Bacillota</taxon>
        <taxon>Bacilli</taxon>
        <taxon>Bacillales</taxon>
        <taxon>Paenibacillaceae</taxon>
        <taxon>Paenibacillus</taxon>
    </lineage>
</organism>
<dbReference type="CDD" id="cd00383">
    <property type="entry name" value="trans_reg_C"/>
    <property type="match status" value="1"/>
</dbReference>
<dbReference type="Pfam" id="PF00486">
    <property type="entry name" value="Trans_reg_C"/>
    <property type="match status" value="1"/>
</dbReference>
<dbReference type="PROSITE" id="PS51755">
    <property type="entry name" value="OMPR_PHOB"/>
    <property type="match status" value="1"/>
</dbReference>
<feature type="modified residue" description="4-aspartylphosphate" evidence="6">
    <location>
        <position position="52"/>
    </location>
</feature>
<dbReference type="PANTHER" id="PTHR48111">
    <property type="entry name" value="REGULATOR OF RPOS"/>
    <property type="match status" value="1"/>
</dbReference>
<evidence type="ECO:0000313" key="11">
    <source>
        <dbReference type="Proteomes" id="UP000250642"/>
    </source>
</evidence>
<dbReference type="SMART" id="SM00448">
    <property type="entry name" value="REC"/>
    <property type="match status" value="1"/>
</dbReference>
<dbReference type="InterPro" id="IPR036388">
    <property type="entry name" value="WH-like_DNA-bd_sf"/>
</dbReference>
<keyword evidence="4 7" id="KW-0238">DNA-binding</keyword>
<dbReference type="Proteomes" id="UP000250642">
    <property type="component" value="Unassembled WGS sequence"/>
</dbReference>
<feature type="domain" description="OmpR/PhoB-type" evidence="9">
    <location>
        <begin position="127"/>
        <end position="226"/>
    </location>
</feature>
<dbReference type="GO" id="GO:0000156">
    <property type="term" value="F:phosphorelay response regulator activity"/>
    <property type="evidence" value="ECO:0007669"/>
    <property type="project" value="TreeGrafter"/>
</dbReference>
<dbReference type="PROSITE" id="PS50110">
    <property type="entry name" value="RESPONSE_REGULATORY"/>
    <property type="match status" value="1"/>
</dbReference>
<feature type="DNA-binding region" description="OmpR/PhoB-type" evidence="7">
    <location>
        <begin position="127"/>
        <end position="226"/>
    </location>
</feature>
<dbReference type="SMART" id="SM00862">
    <property type="entry name" value="Trans_reg_C"/>
    <property type="match status" value="1"/>
</dbReference>
<sequence>MKSILIVEDEQAIARVLAAYLRKAGFDVRHAADGPTALTLFDSDVPSLVLLDVMLPGMDGWDLLRIIREKSACPVIMLTALDDIQDRLNGLNAGADDYMSKPFVPEEVVARVNAVLRRNPHWTAEGEGKRYFGNLVIDLAAKQVLLNGAEVALTPRDLSLLLFLSEYPNRTFTRDHLIEQVWGMDYDGSDRAVDLSIKRLRQALSHWLPETGEIRTLRGMGYQFWIAN</sequence>
<evidence type="ECO:0000259" key="8">
    <source>
        <dbReference type="PROSITE" id="PS50110"/>
    </source>
</evidence>
<dbReference type="Gene3D" id="1.10.10.10">
    <property type="entry name" value="Winged helix-like DNA-binding domain superfamily/Winged helix DNA-binding domain"/>
    <property type="match status" value="1"/>
</dbReference>
<evidence type="ECO:0000256" key="2">
    <source>
        <dbReference type="ARBA" id="ARBA00023012"/>
    </source>
</evidence>
<reference evidence="10 11" key="1">
    <citation type="submission" date="2018-04" db="EMBL/GenBank/DDBJ databases">
        <title>Paenibacillus taichungensis Genome sequencing and assembly.</title>
        <authorList>
            <person name="Xu J."/>
            <person name="Rensing C."/>
            <person name="Mazhar H.S."/>
        </authorList>
    </citation>
    <scope>NUCLEOTIDE SEQUENCE [LARGE SCALE GENOMIC DNA]</scope>
    <source>
        <strain evidence="10 11">NC1</strain>
    </source>
</reference>
<dbReference type="InterPro" id="IPR039420">
    <property type="entry name" value="WalR-like"/>
</dbReference>
<accession>A0A329R481</accession>
<name>A0A329R481_9BACL</name>
<protein>
    <submittedName>
        <fullName evidence="10">DNA-binding response regulator</fullName>
    </submittedName>
</protein>
<dbReference type="PANTHER" id="PTHR48111:SF1">
    <property type="entry name" value="TWO-COMPONENT RESPONSE REGULATOR ORR33"/>
    <property type="match status" value="1"/>
</dbReference>
<dbReference type="Pfam" id="PF00072">
    <property type="entry name" value="Response_reg"/>
    <property type="match status" value="1"/>
</dbReference>
<keyword evidence="3" id="KW-0805">Transcription regulation</keyword>
<keyword evidence="5" id="KW-0804">Transcription</keyword>
<dbReference type="GO" id="GO:0006355">
    <property type="term" value="P:regulation of DNA-templated transcription"/>
    <property type="evidence" value="ECO:0007669"/>
    <property type="project" value="InterPro"/>
</dbReference>
<proteinExistence type="predicted"/>
<evidence type="ECO:0000313" key="10">
    <source>
        <dbReference type="EMBL" id="RAW18332.1"/>
    </source>
</evidence>
<dbReference type="Gene3D" id="3.40.50.2300">
    <property type="match status" value="1"/>
</dbReference>
<dbReference type="GO" id="GO:0005829">
    <property type="term" value="C:cytosol"/>
    <property type="evidence" value="ECO:0007669"/>
    <property type="project" value="TreeGrafter"/>
</dbReference>
<feature type="domain" description="Response regulatory" evidence="8">
    <location>
        <begin position="3"/>
        <end position="116"/>
    </location>
</feature>
<dbReference type="AlphaFoldDB" id="A0A329R481"/>
<evidence type="ECO:0000256" key="6">
    <source>
        <dbReference type="PROSITE-ProRule" id="PRU00169"/>
    </source>
</evidence>
<dbReference type="RefSeq" id="WP_091000319.1">
    <property type="nucleotide sequence ID" value="NZ_CP168020.1"/>
</dbReference>